<sequence>MNRVQPIYDITIKIQRILEGDISANMRQEVIDQINTLLLERGTYMEHASEPFTKEELELGRKLLPINQVIERKMEAIFAEIKDEMKQVKKQKQSNRKYINPYENIHTIDGMFMDKKK</sequence>
<dbReference type="Pfam" id="PF05400">
    <property type="entry name" value="FliT"/>
    <property type="match status" value="1"/>
</dbReference>
<evidence type="ECO:0000256" key="3">
    <source>
        <dbReference type="ARBA" id="ARBA00022795"/>
    </source>
</evidence>
<protein>
    <recommendedName>
        <fullName evidence="7">Flagellar protein FliT</fullName>
    </recommendedName>
</protein>
<dbReference type="InterPro" id="IPR008622">
    <property type="entry name" value="FliT"/>
</dbReference>
<dbReference type="EMBL" id="BORP01000001">
    <property type="protein sequence ID" value="GIO26425.1"/>
    <property type="molecule type" value="Genomic_DNA"/>
</dbReference>
<evidence type="ECO:0000256" key="2">
    <source>
        <dbReference type="ARBA" id="ARBA00022490"/>
    </source>
</evidence>
<keyword evidence="2" id="KW-0963">Cytoplasm</keyword>
<keyword evidence="3" id="KW-1005">Bacterial flagellum biogenesis</keyword>
<comment type="caution">
    <text evidence="8">The sequence shown here is derived from an EMBL/GenBank/DDBJ whole genome shotgun (WGS) entry which is preliminary data.</text>
</comment>
<comment type="subcellular location">
    <subcellularLocation>
        <location evidence="1">Cytoplasm</location>
        <location evidence="1">Cytosol</location>
    </subcellularLocation>
</comment>
<evidence type="ECO:0000313" key="8">
    <source>
        <dbReference type="EMBL" id="GIO26425.1"/>
    </source>
</evidence>
<organism evidence="8 9">
    <name type="scientific">Ornithinibacillus bavariensis</name>
    <dbReference type="NCBI Taxonomy" id="545502"/>
    <lineage>
        <taxon>Bacteria</taxon>
        <taxon>Bacillati</taxon>
        <taxon>Bacillota</taxon>
        <taxon>Bacilli</taxon>
        <taxon>Bacillales</taxon>
        <taxon>Bacillaceae</taxon>
        <taxon>Ornithinibacillus</taxon>
    </lineage>
</organism>
<reference evidence="8" key="1">
    <citation type="submission" date="2021-03" db="EMBL/GenBank/DDBJ databases">
        <title>Antimicrobial resistance genes in bacteria isolated from Japanese honey, and their potential for conferring macrolide and lincosamide resistance in the American foulbrood pathogen Paenibacillus larvae.</title>
        <authorList>
            <person name="Okamoto M."/>
            <person name="Kumagai M."/>
            <person name="Kanamori H."/>
            <person name="Takamatsu D."/>
        </authorList>
    </citation>
    <scope>NUCLEOTIDE SEQUENCE</scope>
    <source>
        <strain evidence="8">J43TS3</strain>
    </source>
</reference>
<name>A0A920C576_9BACI</name>
<dbReference type="AlphaFoldDB" id="A0A920C576"/>
<proteinExistence type="inferred from homology"/>
<dbReference type="Proteomes" id="UP000676917">
    <property type="component" value="Unassembled WGS sequence"/>
</dbReference>
<evidence type="ECO:0000256" key="1">
    <source>
        <dbReference type="ARBA" id="ARBA00004514"/>
    </source>
</evidence>
<evidence type="ECO:0000256" key="6">
    <source>
        <dbReference type="ARBA" id="ARBA00093785"/>
    </source>
</evidence>
<gene>
    <name evidence="8" type="ORF">J43TS3_10360</name>
</gene>
<dbReference type="RefSeq" id="WP_212919885.1">
    <property type="nucleotide sequence ID" value="NZ_BORP01000001.1"/>
</dbReference>
<evidence type="ECO:0000256" key="7">
    <source>
        <dbReference type="ARBA" id="ARBA00093797"/>
    </source>
</evidence>
<keyword evidence="9" id="KW-1185">Reference proteome</keyword>
<evidence type="ECO:0000256" key="5">
    <source>
        <dbReference type="ARBA" id="ARBA00093765"/>
    </source>
</evidence>
<keyword evidence="4" id="KW-0143">Chaperone</keyword>
<accession>A0A920C576</accession>
<comment type="function">
    <text evidence="5">May act as an export chaperone for the filament capping protein FliD.</text>
</comment>
<comment type="similarity">
    <text evidence="6">Belongs to the bacillales FliT family.</text>
</comment>
<evidence type="ECO:0000256" key="4">
    <source>
        <dbReference type="ARBA" id="ARBA00023186"/>
    </source>
</evidence>
<evidence type="ECO:0000313" key="9">
    <source>
        <dbReference type="Proteomes" id="UP000676917"/>
    </source>
</evidence>